<keyword evidence="2" id="KW-1185">Reference proteome</keyword>
<comment type="caution">
    <text evidence="1">The sequence shown here is derived from an EMBL/GenBank/DDBJ whole genome shotgun (WGS) entry which is preliminary data.</text>
</comment>
<sequence>MIPNISTEERVCRRTSCRFLMVVPDVRILPSKLQPHPLYEGCKWELFLNCFAKVIVVGVGVALIKATRNQLHSDLIDERQGLALCLNLNQSFLFENAGDSLYISSQEATMFCEYR</sequence>
<dbReference type="AlphaFoldDB" id="A0A9K3PKA5"/>
<name>A0A9K3PKA5_9STRA</name>
<organism evidence="1 2">
    <name type="scientific">Nitzschia inconspicua</name>
    <dbReference type="NCBI Taxonomy" id="303405"/>
    <lineage>
        <taxon>Eukaryota</taxon>
        <taxon>Sar</taxon>
        <taxon>Stramenopiles</taxon>
        <taxon>Ochrophyta</taxon>
        <taxon>Bacillariophyta</taxon>
        <taxon>Bacillariophyceae</taxon>
        <taxon>Bacillariophycidae</taxon>
        <taxon>Bacillariales</taxon>
        <taxon>Bacillariaceae</taxon>
        <taxon>Nitzschia</taxon>
    </lineage>
</organism>
<gene>
    <name evidence="1" type="ORF">IV203_009830</name>
</gene>
<evidence type="ECO:0000313" key="2">
    <source>
        <dbReference type="Proteomes" id="UP000693970"/>
    </source>
</evidence>
<dbReference type="EMBL" id="JAGRRH010000018">
    <property type="protein sequence ID" value="KAG7350470.1"/>
    <property type="molecule type" value="Genomic_DNA"/>
</dbReference>
<dbReference type="Proteomes" id="UP000693970">
    <property type="component" value="Unassembled WGS sequence"/>
</dbReference>
<evidence type="ECO:0000313" key="1">
    <source>
        <dbReference type="EMBL" id="KAG7350470.1"/>
    </source>
</evidence>
<proteinExistence type="predicted"/>
<reference evidence="1" key="1">
    <citation type="journal article" date="2021" name="Sci. Rep.">
        <title>Diploid genomic architecture of Nitzschia inconspicua, an elite biomass production diatom.</title>
        <authorList>
            <person name="Oliver A."/>
            <person name="Podell S."/>
            <person name="Pinowska A."/>
            <person name="Traller J.C."/>
            <person name="Smith S.R."/>
            <person name="McClure R."/>
            <person name="Beliaev A."/>
            <person name="Bohutskyi P."/>
            <person name="Hill E.A."/>
            <person name="Rabines A."/>
            <person name="Zheng H."/>
            <person name="Allen L.Z."/>
            <person name="Kuo A."/>
            <person name="Grigoriev I.V."/>
            <person name="Allen A.E."/>
            <person name="Hazlebeck D."/>
            <person name="Allen E.E."/>
        </authorList>
    </citation>
    <scope>NUCLEOTIDE SEQUENCE</scope>
    <source>
        <strain evidence="1">Hildebrandi</strain>
    </source>
</reference>
<protein>
    <submittedName>
        <fullName evidence="1">Uncharacterized protein</fullName>
    </submittedName>
</protein>
<reference evidence="1" key="2">
    <citation type="submission" date="2021-04" db="EMBL/GenBank/DDBJ databases">
        <authorList>
            <person name="Podell S."/>
        </authorList>
    </citation>
    <scope>NUCLEOTIDE SEQUENCE</scope>
    <source>
        <strain evidence="1">Hildebrandi</strain>
    </source>
</reference>
<accession>A0A9K3PKA5</accession>